<dbReference type="Pfam" id="PF13878">
    <property type="entry name" value="zf-C2H2_3"/>
    <property type="match status" value="1"/>
</dbReference>
<dbReference type="GeneID" id="18869598"/>
<evidence type="ECO:0000256" key="1">
    <source>
        <dbReference type="ARBA" id="ARBA00004123"/>
    </source>
</evidence>
<dbReference type="PANTHER" id="PTHR45884:SF2">
    <property type="entry name" value="N-ACETYLTRANSFERASE ECO"/>
    <property type="match status" value="1"/>
</dbReference>
<dbReference type="GO" id="GO:0070058">
    <property type="term" value="P:tRNA gene clustering"/>
    <property type="evidence" value="ECO:0007669"/>
    <property type="project" value="EnsemblFungi"/>
</dbReference>
<evidence type="ECO:0000256" key="5">
    <source>
        <dbReference type="ARBA" id="ARBA00022723"/>
    </source>
</evidence>
<dbReference type="KEGG" id="spaa:SPAPADRAFT_131666"/>
<protein>
    <recommendedName>
        <fullName evidence="3">N-acetyltransferase ECO1</fullName>
    </recommendedName>
    <alternativeName>
        <fullName evidence="11">Establishment of cohesion protein 1</fullName>
    </alternativeName>
</protein>
<evidence type="ECO:0000256" key="2">
    <source>
        <dbReference type="ARBA" id="ARBA00005816"/>
    </source>
</evidence>
<dbReference type="RefSeq" id="XP_007372591.1">
    <property type="nucleotide sequence ID" value="XM_007372529.1"/>
</dbReference>
<dbReference type="STRING" id="619300.G3AG40"/>
<dbReference type="GO" id="GO:0006302">
    <property type="term" value="P:double-strand break repair"/>
    <property type="evidence" value="ECO:0007669"/>
    <property type="project" value="EnsemblFungi"/>
</dbReference>
<dbReference type="EMBL" id="GL996499">
    <property type="protein sequence ID" value="EGW35179.1"/>
    <property type="molecule type" value="Genomic_DNA"/>
</dbReference>
<dbReference type="InterPro" id="IPR016181">
    <property type="entry name" value="Acyl_CoA_acyltransferase"/>
</dbReference>
<dbReference type="GO" id="GO:0140588">
    <property type="term" value="P:chromatin looping"/>
    <property type="evidence" value="ECO:0007669"/>
    <property type="project" value="EnsemblFungi"/>
</dbReference>
<accession>G3AG40</accession>
<dbReference type="CDD" id="cd04301">
    <property type="entry name" value="NAT_SF"/>
    <property type="match status" value="1"/>
</dbReference>
<dbReference type="GO" id="GO:0006260">
    <property type="term" value="P:DNA replication"/>
    <property type="evidence" value="ECO:0007669"/>
    <property type="project" value="EnsemblFungi"/>
</dbReference>
<dbReference type="GO" id="GO:0043596">
    <property type="term" value="C:nuclear replication fork"/>
    <property type="evidence" value="ECO:0007669"/>
    <property type="project" value="EnsemblFungi"/>
</dbReference>
<dbReference type="GO" id="GO:0032200">
    <property type="term" value="P:telomere organization"/>
    <property type="evidence" value="ECO:0007669"/>
    <property type="project" value="EnsemblFungi"/>
</dbReference>
<evidence type="ECO:0000259" key="13">
    <source>
        <dbReference type="Pfam" id="PF13880"/>
    </source>
</evidence>
<dbReference type="GO" id="GO:0007076">
    <property type="term" value="P:mitotic chromosome condensation"/>
    <property type="evidence" value="ECO:0007669"/>
    <property type="project" value="EnsemblFungi"/>
</dbReference>
<dbReference type="OMA" id="PSITHQE"/>
<dbReference type="GO" id="GO:0061733">
    <property type="term" value="F:protein-lysine-acetyltransferase activity"/>
    <property type="evidence" value="ECO:0007669"/>
    <property type="project" value="TreeGrafter"/>
</dbReference>
<dbReference type="GO" id="GO:0000785">
    <property type="term" value="C:chromatin"/>
    <property type="evidence" value="ECO:0007669"/>
    <property type="project" value="EnsemblFungi"/>
</dbReference>
<keyword evidence="7" id="KW-0862">Zinc</keyword>
<dbReference type="eggNOG" id="KOG3014">
    <property type="taxonomic scope" value="Eukaryota"/>
</dbReference>
<dbReference type="HOGENOM" id="CLU_039183_2_1_1"/>
<dbReference type="OrthoDB" id="428854at2759"/>
<evidence type="ECO:0000256" key="11">
    <source>
        <dbReference type="ARBA" id="ARBA00032212"/>
    </source>
</evidence>
<feature type="domain" description="N-acetyltransferase ESCO zinc-finger" evidence="12">
    <location>
        <begin position="11"/>
        <end position="47"/>
    </location>
</feature>
<dbReference type="Proteomes" id="UP000000709">
    <property type="component" value="Unassembled WGS sequence"/>
</dbReference>
<evidence type="ECO:0000256" key="10">
    <source>
        <dbReference type="ARBA" id="ARBA00023315"/>
    </source>
</evidence>
<dbReference type="AlphaFoldDB" id="G3AG40"/>
<dbReference type="GO" id="GO:0003682">
    <property type="term" value="F:chromatin binding"/>
    <property type="evidence" value="ECO:0007669"/>
    <property type="project" value="EnsemblFungi"/>
</dbReference>
<dbReference type="SUPFAM" id="SSF55729">
    <property type="entry name" value="Acyl-CoA N-acyltransferases (Nat)"/>
    <property type="match status" value="1"/>
</dbReference>
<comment type="similarity">
    <text evidence="2">Belongs to the acetyltransferase family. ECO subfamily.</text>
</comment>
<keyword evidence="10" id="KW-0012">Acyltransferase</keyword>
<keyword evidence="9" id="KW-0131">Cell cycle</keyword>
<dbReference type="GO" id="GO:0008270">
    <property type="term" value="F:zinc ion binding"/>
    <property type="evidence" value="ECO:0007669"/>
    <property type="project" value="UniProtKB-KW"/>
</dbReference>
<evidence type="ECO:0000256" key="9">
    <source>
        <dbReference type="ARBA" id="ARBA00023306"/>
    </source>
</evidence>
<dbReference type="GO" id="GO:0034089">
    <property type="term" value="P:establishment of meiotic sister chromatid cohesion"/>
    <property type="evidence" value="ECO:0007669"/>
    <property type="project" value="EnsemblFungi"/>
</dbReference>
<keyword evidence="5" id="KW-0479">Metal-binding</keyword>
<dbReference type="InterPro" id="IPR028009">
    <property type="entry name" value="ESCO_Acetyltransf_dom"/>
</dbReference>
<dbReference type="Gene3D" id="3.40.630.30">
    <property type="match status" value="1"/>
</dbReference>
<evidence type="ECO:0000256" key="7">
    <source>
        <dbReference type="ARBA" id="ARBA00022833"/>
    </source>
</evidence>
<dbReference type="Pfam" id="PF13880">
    <property type="entry name" value="Acetyltransf_13"/>
    <property type="match status" value="1"/>
</dbReference>
<proteinExistence type="inferred from homology"/>
<evidence type="ECO:0000256" key="3">
    <source>
        <dbReference type="ARBA" id="ARBA00022043"/>
    </source>
</evidence>
<name>G3AG40_SPAPN</name>
<evidence type="ECO:0000256" key="8">
    <source>
        <dbReference type="ARBA" id="ARBA00023242"/>
    </source>
</evidence>
<evidence type="ECO:0000259" key="12">
    <source>
        <dbReference type="Pfam" id="PF13878"/>
    </source>
</evidence>
<evidence type="ECO:0000313" key="14">
    <source>
        <dbReference type="EMBL" id="EGW35179.1"/>
    </source>
</evidence>
<dbReference type="PANTHER" id="PTHR45884">
    <property type="entry name" value="N-ACETYLTRANSFERASE ECO"/>
    <property type="match status" value="1"/>
</dbReference>
<keyword evidence="4" id="KW-0808">Transferase</keyword>
<keyword evidence="6" id="KW-0863">Zinc-finger</keyword>
<feature type="domain" description="N-acetyltransferase ESCO acetyl-transferase" evidence="13">
    <location>
        <begin position="170"/>
        <end position="231"/>
    </location>
</feature>
<reference evidence="14 15" key="1">
    <citation type="journal article" date="2011" name="Proc. Natl. Acad. Sci. U.S.A.">
        <title>Comparative genomics of xylose-fermenting fungi for enhanced biofuel production.</title>
        <authorList>
            <person name="Wohlbach D.J."/>
            <person name="Kuo A."/>
            <person name="Sato T.K."/>
            <person name="Potts K.M."/>
            <person name="Salamov A.A."/>
            <person name="LaButti K.M."/>
            <person name="Sun H."/>
            <person name="Clum A."/>
            <person name="Pangilinan J.L."/>
            <person name="Lindquist E.A."/>
            <person name="Lucas S."/>
            <person name="Lapidus A."/>
            <person name="Jin M."/>
            <person name="Gunawan C."/>
            <person name="Balan V."/>
            <person name="Dale B.E."/>
            <person name="Jeffries T.W."/>
            <person name="Zinkel R."/>
            <person name="Barry K.W."/>
            <person name="Grigoriev I.V."/>
            <person name="Gasch A.P."/>
        </authorList>
    </citation>
    <scope>NUCLEOTIDE SEQUENCE [LARGE SCALE GENOMIC DNA]</scope>
    <source>
        <strain evidence="15">NRRL Y-27907 / 11-Y1</strain>
    </source>
</reference>
<evidence type="ECO:0000256" key="4">
    <source>
        <dbReference type="ARBA" id="ARBA00022679"/>
    </source>
</evidence>
<evidence type="ECO:0000313" key="15">
    <source>
        <dbReference type="Proteomes" id="UP000000709"/>
    </source>
</evidence>
<keyword evidence="15" id="KW-1185">Reference proteome</keyword>
<gene>
    <name evidence="14" type="ORF">SPAPADRAFT_131666</name>
</gene>
<dbReference type="FunCoup" id="G3AG40">
    <property type="interactions" value="37"/>
</dbReference>
<comment type="subcellular location">
    <subcellularLocation>
        <location evidence="1">Nucleus</location>
    </subcellularLocation>
</comment>
<dbReference type="InParanoid" id="G3AG40"/>
<sequence>MTGTKKKSQVQSILSFDSDKPHTCPVCEMTYNVSIPSEKQAHTKYHSSFVNGIPWTTALPSLDSFTLIVKSVKSGRSNTIVRGNIVTIDKTNKSQVSKVDQLLDMVNQELSASQDSGEWKSLKHESSKAFVIVIENRAVGVCSTDTVGDSLGRWMIHSSQTIVPNQINKSIKIGISRIWIAPKWRRYGLGQRFLQVVLKNSIYGVTLTKQQIAFSQPSTSGGLLAKSFNGVSHKSGEILIPVYIE</sequence>
<keyword evidence="8" id="KW-0539">Nucleus</keyword>
<evidence type="ECO:0000256" key="6">
    <source>
        <dbReference type="ARBA" id="ARBA00022771"/>
    </source>
</evidence>
<organism evidence="15">
    <name type="scientific">Spathaspora passalidarum (strain NRRL Y-27907 / 11-Y1)</name>
    <dbReference type="NCBI Taxonomy" id="619300"/>
    <lineage>
        <taxon>Eukaryota</taxon>
        <taxon>Fungi</taxon>
        <taxon>Dikarya</taxon>
        <taxon>Ascomycota</taxon>
        <taxon>Saccharomycotina</taxon>
        <taxon>Pichiomycetes</taxon>
        <taxon>Debaryomycetaceae</taxon>
        <taxon>Spathaspora</taxon>
    </lineage>
</organism>
<dbReference type="GO" id="GO:0007088">
    <property type="term" value="P:regulation of mitotic nuclear division"/>
    <property type="evidence" value="ECO:0007669"/>
    <property type="project" value="EnsemblFungi"/>
</dbReference>
<dbReference type="GO" id="GO:0034087">
    <property type="term" value="P:establishment of mitotic sister chromatid cohesion"/>
    <property type="evidence" value="ECO:0007669"/>
    <property type="project" value="EnsemblFungi"/>
</dbReference>
<dbReference type="InterPro" id="IPR028005">
    <property type="entry name" value="AcTrfase_ESCO_Znf_dom"/>
</dbReference>